<gene>
    <name evidence="2" type="ORF">A1O7_01057</name>
</gene>
<dbReference type="Proteomes" id="UP000019473">
    <property type="component" value="Unassembled WGS sequence"/>
</dbReference>
<protein>
    <recommendedName>
        <fullName evidence="4">Allergen</fullName>
    </recommendedName>
</protein>
<feature type="compositionally biased region" description="Basic and acidic residues" evidence="1">
    <location>
        <begin position="304"/>
        <end position="320"/>
    </location>
</feature>
<evidence type="ECO:0008006" key="4">
    <source>
        <dbReference type="Google" id="ProtNLM"/>
    </source>
</evidence>
<dbReference type="AlphaFoldDB" id="W9X2K6"/>
<evidence type="ECO:0000256" key="1">
    <source>
        <dbReference type="SAM" id="MobiDB-lite"/>
    </source>
</evidence>
<dbReference type="PANTHER" id="PTHR38703:SF1">
    <property type="entry name" value="ALLERGEN"/>
    <property type="match status" value="1"/>
</dbReference>
<dbReference type="STRING" id="1182544.W9X2K6"/>
<dbReference type="PANTHER" id="PTHR38703">
    <property type="entry name" value="CHROMOSOME 8, WHOLE GENOME SHOTGUN SEQUENCE"/>
    <property type="match status" value="1"/>
</dbReference>
<feature type="region of interest" description="Disordered" evidence="1">
    <location>
        <begin position="246"/>
        <end position="320"/>
    </location>
</feature>
<dbReference type="eggNOG" id="ENOG502S2AG">
    <property type="taxonomic scope" value="Eukaryota"/>
</dbReference>
<keyword evidence="3" id="KW-1185">Reference proteome</keyword>
<dbReference type="OrthoDB" id="2118965at2759"/>
<proteinExistence type="predicted"/>
<dbReference type="RefSeq" id="XP_007753286.1">
    <property type="nucleotide sequence ID" value="XM_007755096.1"/>
</dbReference>
<evidence type="ECO:0000313" key="3">
    <source>
        <dbReference type="Proteomes" id="UP000019473"/>
    </source>
</evidence>
<sequence>MEAARAAVQKLTGNRGHHTTVEETVVPAVTHEAVKPHIHEEATQAVDREVHQHHYHTTVQPLTHQERLPEKHTHNILPAEHREFHHDDESRTKERLAAEMANFKSHSTTHETVHTQAAAPTVTGEHVHHHVHETVVPVIHKETIQPEVVHTTIPVHETHHAAAQHHGLSALPMKTLDEFKAAGGALVGGQHSSHEEYEGAPRPYNDKLSTTFEKLEEKFHGGHHTTGTTTGTTGLGGIGDHNKTHRPTDSGVGGVGHDLTSGGIGRDNHHHETGTGVGDRHLGARGAGPMGTTEGAKPSLADRMNPRVDADGDGKRGFMD</sequence>
<accession>W9X2K6</accession>
<reference evidence="2 3" key="1">
    <citation type="submission" date="2013-03" db="EMBL/GenBank/DDBJ databases">
        <title>The Genome Sequence of Cladophialophora yegresii CBS 114405.</title>
        <authorList>
            <consortium name="The Broad Institute Genomics Platform"/>
            <person name="Cuomo C."/>
            <person name="de Hoog S."/>
            <person name="Gorbushina A."/>
            <person name="Walker B."/>
            <person name="Young S.K."/>
            <person name="Zeng Q."/>
            <person name="Gargeya S."/>
            <person name="Fitzgerald M."/>
            <person name="Haas B."/>
            <person name="Abouelleil A."/>
            <person name="Allen A.W."/>
            <person name="Alvarado L."/>
            <person name="Arachchi H.M."/>
            <person name="Berlin A.M."/>
            <person name="Chapman S.B."/>
            <person name="Gainer-Dewar J."/>
            <person name="Goldberg J."/>
            <person name="Griggs A."/>
            <person name="Gujja S."/>
            <person name="Hansen M."/>
            <person name="Howarth C."/>
            <person name="Imamovic A."/>
            <person name="Ireland A."/>
            <person name="Larimer J."/>
            <person name="McCowan C."/>
            <person name="Murphy C."/>
            <person name="Pearson M."/>
            <person name="Poon T.W."/>
            <person name="Priest M."/>
            <person name="Roberts A."/>
            <person name="Saif S."/>
            <person name="Shea T."/>
            <person name="Sisk P."/>
            <person name="Sykes S."/>
            <person name="Wortman J."/>
            <person name="Nusbaum C."/>
            <person name="Birren B."/>
        </authorList>
    </citation>
    <scope>NUCLEOTIDE SEQUENCE [LARGE SCALE GENOMIC DNA]</scope>
    <source>
        <strain evidence="2 3">CBS 114405</strain>
    </source>
</reference>
<comment type="caution">
    <text evidence="2">The sequence shown here is derived from an EMBL/GenBank/DDBJ whole genome shotgun (WGS) entry which is preliminary data.</text>
</comment>
<dbReference type="GeneID" id="19175671"/>
<name>W9X2K6_9EURO</name>
<organism evidence="2 3">
    <name type="scientific">Cladophialophora yegresii CBS 114405</name>
    <dbReference type="NCBI Taxonomy" id="1182544"/>
    <lineage>
        <taxon>Eukaryota</taxon>
        <taxon>Fungi</taxon>
        <taxon>Dikarya</taxon>
        <taxon>Ascomycota</taxon>
        <taxon>Pezizomycotina</taxon>
        <taxon>Eurotiomycetes</taxon>
        <taxon>Chaetothyriomycetidae</taxon>
        <taxon>Chaetothyriales</taxon>
        <taxon>Herpotrichiellaceae</taxon>
        <taxon>Cladophialophora</taxon>
    </lineage>
</organism>
<evidence type="ECO:0000313" key="2">
    <source>
        <dbReference type="EMBL" id="EXJ64719.1"/>
    </source>
</evidence>
<dbReference type="HOGENOM" id="CLU_047590_1_0_1"/>
<dbReference type="VEuPathDB" id="FungiDB:A1O7_01057"/>
<dbReference type="EMBL" id="AMGW01000001">
    <property type="protein sequence ID" value="EXJ64719.1"/>
    <property type="molecule type" value="Genomic_DNA"/>
</dbReference>
<feature type="compositionally biased region" description="Basic and acidic residues" evidence="1">
    <location>
        <begin position="266"/>
        <end position="282"/>
    </location>
</feature>